<dbReference type="AlphaFoldDB" id="A0A0G0QQD3"/>
<gene>
    <name evidence="3" type="ORF">UT77_C0002G0001</name>
</gene>
<dbReference type="Pfam" id="PF03703">
    <property type="entry name" value="bPH_2"/>
    <property type="match status" value="1"/>
</dbReference>
<keyword evidence="1" id="KW-1133">Transmembrane helix</keyword>
<proteinExistence type="predicted"/>
<evidence type="ECO:0000313" key="3">
    <source>
        <dbReference type="EMBL" id="KKR42348.1"/>
    </source>
</evidence>
<protein>
    <recommendedName>
        <fullName evidence="2">YdbS-like PH domain-containing protein</fullName>
    </recommendedName>
</protein>
<accession>A0A0G0QQD3</accession>
<comment type="caution">
    <text evidence="3">The sequence shown here is derived from an EMBL/GenBank/DDBJ whole genome shotgun (WGS) entry which is preliminary data.</text>
</comment>
<dbReference type="Proteomes" id="UP000034881">
    <property type="component" value="Unassembled WGS sequence"/>
</dbReference>
<keyword evidence="1" id="KW-0472">Membrane</keyword>
<evidence type="ECO:0000313" key="4">
    <source>
        <dbReference type="Proteomes" id="UP000034881"/>
    </source>
</evidence>
<keyword evidence="1" id="KW-0812">Transmembrane</keyword>
<evidence type="ECO:0000259" key="2">
    <source>
        <dbReference type="Pfam" id="PF03703"/>
    </source>
</evidence>
<name>A0A0G0QQD3_9BACT</name>
<dbReference type="PANTHER" id="PTHR37938">
    <property type="entry name" value="BLL0215 PROTEIN"/>
    <property type="match status" value="1"/>
</dbReference>
<dbReference type="EMBL" id="LBYB01000002">
    <property type="protein sequence ID" value="KKR42348.1"/>
    <property type="molecule type" value="Genomic_DNA"/>
</dbReference>
<dbReference type="PANTHER" id="PTHR37938:SF1">
    <property type="entry name" value="BLL0215 PROTEIN"/>
    <property type="match status" value="1"/>
</dbReference>
<sequence>MATENTVQPPNFQSLESEHQKFLAPGEKVIKVFDYANAELMWDLLWGFLPVLLAIILFGFDITGIIIGLFIGSYFILSGLYKKLTLKYLVTDKRVVLKKGLIGQSTVSADYSKITDVTVQQGILGRLILHTGTIVLNTAGTDLGEVILKWVQNPFEAKNTIYAHLHKK</sequence>
<reference evidence="3 4" key="1">
    <citation type="journal article" date="2015" name="Nature">
        <title>rRNA introns, odd ribosomes, and small enigmatic genomes across a large radiation of phyla.</title>
        <authorList>
            <person name="Brown C.T."/>
            <person name="Hug L.A."/>
            <person name="Thomas B.C."/>
            <person name="Sharon I."/>
            <person name="Castelle C.J."/>
            <person name="Singh A."/>
            <person name="Wilkins M.J."/>
            <person name="Williams K.H."/>
            <person name="Banfield J.F."/>
        </authorList>
    </citation>
    <scope>NUCLEOTIDE SEQUENCE [LARGE SCALE GENOMIC DNA]</scope>
</reference>
<organism evidence="3 4">
    <name type="scientific">Candidatus Daviesbacteria bacterium GW2011_GWC2_40_12</name>
    <dbReference type="NCBI Taxonomy" id="1618431"/>
    <lineage>
        <taxon>Bacteria</taxon>
        <taxon>Candidatus Daviesiibacteriota</taxon>
    </lineage>
</organism>
<dbReference type="InterPro" id="IPR005182">
    <property type="entry name" value="YdbS-like_PH"/>
</dbReference>
<feature type="domain" description="YdbS-like PH" evidence="2">
    <location>
        <begin position="85"/>
        <end position="147"/>
    </location>
</feature>
<evidence type="ECO:0000256" key="1">
    <source>
        <dbReference type="SAM" id="Phobius"/>
    </source>
</evidence>
<feature type="transmembrane region" description="Helical" evidence="1">
    <location>
        <begin position="44"/>
        <end position="77"/>
    </location>
</feature>